<dbReference type="RefSeq" id="WP_184195778.1">
    <property type="nucleotide sequence ID" value="NZ_BMOX01000005.1"/>
</dbReference>
<proteinExistence type="predicted"/>
<feature type="transmembrane region" description="Helical" evidence="1">
    <location>
        <begin position="21"/>
        <end position="39"/>
    </location>
</feature>
<dbReference type="EMBL" id="JACIIV010000005">
    <property type="protein sequence ID" value="MBB6226654.1"/>
    <property type="molecule type" value="Genomic_DNA"/>
</dbReference>
<evidence type="ECO:0000256" key="1">
    <source>
        <dbReference type="SAM" id="Phobius"/>
    </source>
</evidence>
<feature type="transmembrane region" description="Helical" evidence="1">
    <location>
        <begin position="88"/>
        <end position="110"/>
    </location>
</feature>
<evidence type="ECO:0000313" key="3">
    <source>
        <dbReference type="Proteomes" id="UP000538147"/>
    </source>
</evidence>
<feature type="transmembrane region" description="Helical" evidence="1">
    <location>
        <begin position="160"/>
        <end position="183"/>
    </location>
</feature>
<dbReference type="Proteomes" id="UP000538147">
    <property type="component" value="Unassembled WGS sequence"/>
</dbReference>
<reference evidence="2 3" key="1">
    <citation type="submission" date="2020-08" db="EMBL/GenBank/DDBJ databases">
        <title>Genomic Encyclopedia of Type Strains, Phase IV (KMG-IV): sequencing the most valuable type-strain genomes for metagenomic binning, comparative biology and taxonomic classification.</title>
        <authorList>
            <person name="Goeker M."/>
        </authorList>
    </citation>
    <scope>NUCLEOTIDE SEQUENCE [LARGE SCALE GENOMIC DNA]</scope>
    <source>
        <strain evidence="2 3">DSM 102189</strain>
    </source>
</reference>
<dbReference type="AlphaFoldDB" id="A0A841L240"/>
<gene>
    <name evidence="2" type="ORF">FHS79_000812</name>
</gene>
<keyword evidence="1" id="KW-0812">Transmembrane</keyword>
<name>A0A841L240_9SPHN</name>
<feature type="transmembrane region" description="Helical" evidence="1">
    <location>
        <begin position="59"/>
        <end position="81"/>
    </location>
</feature>
<feature type="transmembrane region" description="Helical" evidence="1">
    <location>
        <begin position="116"/>
        <end position="139"/>
    </location>
</feature>
<accession>A0A841L240</accession>
<comment type="caution">
    <text evidence="2">The sequence shown here is derived from an EMBL/GenBank/DDBJ whole genome shotgun (WGS) entry which is preliminary data.</text>
</comment>
<keyword evidence="1" id="KW-0472">Membrane</keyword>
<protein>
    <recommendedName>
        <fullName evidence="4">Glycerophosphoryl diester phosphodiesterase membrane domain-containing protein</fullName>
    </recommendedName>
</protein>
<keyword evidence="1" id="KW-1133">Transmembrane helix</keyword>
<keyword evidence="3" id="KW-1185">Reference proteome</keyword>
<evidence type="ECO:0008006" key="4">
    <source>
        <dbReference type="Google" id="ProtNLM"/>
    </source>
</evidence>
<feature type="transmembrane region" description="Helical" evidence="1">
    <location>
        <begin position="203"/>
        <end position="228"/>
    </location>
</feature>
<sequence length="236" mass="24140">MSTVRFGGIWQGMTAPLGGRMSELFAVAAPFTLLVDIALRTFGPTPPADADGITTTTLFWLVLVPTIIASLGQLAVVHLLLRPGAPPRAALAGAFAAWPVYLAALALAAIPTGVAMLLLVLPGLYVASRLLLVMPLAIVSPRGSPVAMVRRSWELTRPAGWAIFGFFLVAILGIFGLSLIAGGVGSAVGSVLTLFGLAALGKFAAGLVAAVASTFVSIGNAALAAYLYRSLATAQD</sequence>
<organism evidence="2 3">
    <name type="scientific">Polymorphobacter multimanifer</name>
    <dbReference type="NCBI Taxonomy" id="1070431"/>
    <lineage>
        <taxon>Bacteria</taxon>
        <taxon>Pseudomonadati</taxon>
        <taxon>Pseudomonadota</taxon>
        <taxon>Alphaproteobacteria</taxon>
        <taxon>Sphingomonadales</taxon>
        <taxon>Sphingosinicellaceae</taxon>
        <taxon>Polymorphobacter</taxon>
    </lineage>
</organism>
<evidence type="ECO:0000313" key="2">
    <source>
        <dbReference type="EMBL" id="MBB6226654.1"/>
    </source>
</evidence>